<evidence type="ECO:0000256" key="2">
    <source>
        <dbReference type="ARBA" id="ARBA00022475"/>
    </source>
</evidence>
<feature type="transmembrane region" description="Helical" evidence="6">
    <location>
        <begin position="20"/>
        <end position="39"/>
    </location>
</feature>
<dbReference type="PANTHER" id="PTHR30294:SF29">
    <property type="entry name" value="MULTIDRUG ABC TRANSPORTER PERMEASE YBHS-RELATED"/>
    <property type="match status" value="1"/>
</dbReference>
<feature type="transmembrane region" description="Helical" evidence="6">
    <location>
        <begin position="178"/>
        <end position="197"/>
    </location>
</feature>
<keyword evidence="3 6" id="KW-0812">Transmembrane</keyword>
<gene>
    <name evidence="8" type="ORF">ESB13_00895</name>
</gene>
<name>A0A4Q1D7Y1_9BACT</name>
<feature type="transmembrane region" description="Helical" evidence="6">
    <location>
        <begin position="149"/>
        <end position="171"/>
    </location>
</feature>
<accession>A0A4Q1D7Y1</accession>
<feature type="domain" description="ABC-type uncharacterised transport system" evidence="7">
    <location>
        <begin position="460"/>
        <end position="723"/>
    </location>
</feature>
<comment type="subcellular location">
    <subcellularLocation>
        <location evidence="1">Cell membrane</location>
        <topology evidence="1">Multi-pass membrane protein</topology>
    </subcellularLocation>
</comment>
<dbReference type="EMBL" id="SDHZ01000001">
    <property type="protein sequence ID" value="RXK85414.1"/>
    <property type="molecule type" value="Genomic_DNA"/>
</dbReference>
<sequence>MKTTLSVARTELRILFYSPIAWFVLVVFLVQSGTVYFGLIQNIASQQEMGGFRLHFIKELMSRVFTGKGGLFKSIMNNLYLYIPLLTMGLISRETSSGTIRLLYSSPIKVREIILGKYLAMMLYSLFLLAIVGIFITTGIFQIQAPDKGMLMAGLLGFYLLLCAYSAIGLFMSCLTTYQLVAAVCTFVMIAFLNYVGTIGQGMDFVRDITYLLSLSGRTENMLNGLITTKDTVYFLAIIYMFLGLSIYKIKSGMESKPAIVKIGRYSAVIVTGIVAGYIGALPGMIGYYDATINQKNTVAPNVQKIVKELGKEPLEVYTYNNVIGGASMMGFDNAYNIVASTWERYTRFKEHHNIIIHKAVNYYDSTIDDQGTLRSYPGKTLKEIAIQVTKPNGVSMKKVLSPEEIRKIIDLRPELNRFVMQLKYKDKSTFLRIYDDQFVWPGDTEVAAAFKRLLQAKLPRIAFLTGNLERDIFKKSEREYNKIAAAKGFRYALINQGFDVDTVSLEGRDVPDGVNTLVIGDPRLAFTPAVLERIIRYINKGGNLLITCEPESREVLQPLLDELGVAQMEGKLIESDKDFAPDMIKPLFTAKAGSFSGYIEKMRTDSLADLMQMPGVSGLTYKQGGDFIIEPLLLSNPKQTWNRKKPFNAESANTIRPADGIATAGGSIPTDPRQRFSPVSFSAEDGDIKGPIAAALALTRKKDGKEQRIIITGDADFMRNGSFSNSNFFFSTGIFSWLSYGEFPIDSYRAETNDKAVKVTTDEVSYLKIIYLWVLPGILVAFAAILLIRRKRK</sequence>
<keyword evidence="5 6" id="KW-0472">Membrane</keyword>
<evidence type="ECO:0000259" key="7">
    <source>
        <dbReference type="Pfam" id="PF09822"/>
    </source>
</evidence>
<reference evidence="8 9" key="1">
    <citation type="submission" date="2019-01" db="EMBL/GenBank/DDBJ databases">
        <title>Filimonas sp. strain TTM-71.</title>
        <authorList>
            <person name="Chen W.-M."/>
        </authorList>
    </citation>
    <scope>NUCLEOTIDE SEQUENCE [LARGE SCALE GENOMIC DNA]</scope>
    <source>
        <strain evidence="8 9">TTM-71</strain>
    </source>
</reference>
<evidence type="ECO:0000313" key="8">
    <source>
        <dbReference type="EMBL" id="RXK85414.1"/>
    </source>
</evidence>
<dbReference type="InterPro" id="IPR051449">
    <property type="entry name" value="ABC-2_transporter_component"/>
</dbReference>
<evidence type="ECO:0000313" key="9">
    <source>
        <dbReference type="Proteomes" id="UP000290545"/>
    </source>
</evidence>
<proteinExistence type="predicted"/>
<dbReference type="SUPFAM" id="SSF52317">
    <property type="entry name" value="Class I glutamine amidotransferase-like"/>
    <property type="match status" value="1"/>
</dbReference>
<dbReference type="AlphaFoldDB" id="A0A4Q1D7Y1"/>
<dbReference type="InterPro" id="IPR019196">
    <property type="entry name" value="ABC_transp_unknown"/>
</dbReference>
<feature type="transmembrane region" description="Helical" evidence="6">
    <location>
        <begin position="268"/>
        <end position="289"/>
    </location>
</feature>
<dbReference type="Proteomes" id="UP000290545">
    <property type="component" value="Unassembled WGS sequence"/>
</dbReference>
<keyword evidence="9" id="KW-1185">Reference proteome</keyword>
<dbReference type="Pfam" id="PF09822">
    <property type="entry name" value="ABC_transp_aux"/>
    <property type="match status" value="1"/>
</dbReference>
<dbReference type="OrthoDB" id="614056at2"/>
<comment type="caution">
    <text evidence="8">The sequence shown here is derived from an EMBL/GenBank/DDBJ whole genome shotgun (WGS) entry which is preliminary data.</text>
</comment>
<keyword evidence="4 6" id="KW-1133">Transmembrane helix</keyword>
<evidence type="ECO:0000256" key="1">
    <source>
        <dbReference type="ARBA" id="ARBA00004651"/>
    </source>
</evidence>
<dbReference type="RefSeq" id="WP_129001166.1">
    <property type="nucleotide sequence ID" value="NZ_SDHZ01000001.1"/>
</dbReference>
<dbReference type="GO" id="GO:0140359">
    <property type="term" value="F:ABC-type transporter activity"/>
    <property type="evidence" value="ECO:0007669"/>
    <property type="project" value="InterPro"/>
</dbReference>
<evidence type="ECO:0000256" key="6">
    <source>
        <dbReference type="SAM" id="Phobius"/>
    </source>
</evidence>
<protein>
    <submittedName>
        <fullName evidence="8">ABC transporter</fullName>
    </submittedName>
</protein>
<dbReference type="Pfam" id="PF12679">
    <property type="entry name" value="ABC2_membrane_2"/>
    <property type="match status" value="1"/>
</dbReference>
<feature type="transmembrane region" description="Helical" evidence="6">
    <location>
        <begin position="771"/>
        <end position="789"/>
    </location>
</feature>
<feature type="transmembrane region" description="Helical" evidence="6">
    <location>
        <begin position="118"/>
        <end position="143"/>
    </location>
</feature>
<evidence type="ECO:0000256" key="5">
    <source>
        <dbReference type="ARBA" id="ARBA00023136"/>
    </source>
</evidence>
<feature type="transmembrane region" description="Helical" evidence="6">
    <location>
        <begin position="232"/>
        <end position="248"/>
    </location>
</feature>
<dbReference type="GO" id="GO:0005886">
    <property type="term" value="C:plasma membrane"/>
    <property type="evidence" value="ECO:0007669"/>
    <property type="project" value="UniProtKB-SubCell"/>
</dbReference>
<evidence type="ECO:0000256" key="4">
    <source>
        <dbReference type="ARBA" id="ARBA00022989"/>
    </source>
</evidence>
<keyword evidence="2" id="KW-1003">Cell membrane</keyword>
<dbReference type="PANTHER" id="PTHR30294">
    <property type="entry name" value="MEMBRANE COMPONENT OF ABC TRANSPORTER YHHJ-RELATED"/>
    <property type="match status" value="1"/>
</dbReference>
<dbReference type="InterPro" id="IPR029062">
    <property type="entry name" value="Class_I_gatase-like"/>
</dbReference>
<organism evidence="8 9">
    <name type="scientific">Filimonas effusa</name>
    <dbReference type="NCBI Taxonomy" id="2508721"/>
    <lineage>
        <taxon>Bacteria</taxon>
        <taxon>Pseudomonadati</taxon>
        <taxon>Bacteroidota</taxon>
        <taxon>Chitinophagia</taxon>
        <taxon>Chitinophagales</taxon>
        <taxon>Chitinophagaceae</taxon>
        <taxon>Filimonas</taxon>
    </lineage>
</organism>
<evidence type="ECO:0000256" key="3">
    <source>
        <dbReference type="ARBA" id="ARBA00022692"/>
    </source>
</evidence>